<proteinExistence type="predicted"/>
<evidence type="ECO:0000256" key="2">
    <source>
        <dbReference type="ARBA" id="ARBA00022448"/>
    </source>
</evidence>
<organism evidence="11 12">
    <name type="scientific">Geranomyces variabilis</name>
    <dbReference type="NCBI Taxonomy" id="109894"/>
    <lineage>
        <taxon>Eukaryota</taxon>
        <taxon>Fungi</taxon>
        <taxon>Fungi incertae sedis</taxon>
        <taxon>Chytridiomycota</taxon>
        <taxon>Chytridiomycota incertae sedis</taxon>
        <taxon>Chytridiomycetes</taxon>
        <taxon>Spizellomycetales</taxon>
        <taxon>Powellomycetaceae</taxon>
        <taxon>Geranomyces</taxon>
    </lineage>
</organism>
<feature type="region of interest" description="Disordered" evidence="10">
    <location>
        <begin position="225"/>
        <end position="288"/>
    </location>
</feature>
<keyword evidence="5" id="KW-0547">Nucleotide-binding</keyword>
<evidence type="ECO:0000256" key="1">
    <source>
        <dbReference type="ARBA" id="ARBA00004245"/>
    </source>
</evidence>
<keyword evidence="2" id="KW-0813">Transport</keyword>
<evidence type="ECO:0000256" key="5">
    <source>
        <dbReference type="ARBA" id="ARBA00022741"/>
    </source>
</evidence>
<dbReference type="InterPro" id="IPR022780">
    <property type="entry name" value="Dynein_light_int_chain"/>
</dbReference>
<reference evidence="11" key="1">
    <citation type="submission" date="2020-05" db="EMBL/GenBank/DDBJ databases">
        <title>Phylogenomic resolution of chytrid fungi.</title>
        <authorList>
            <person name="Stajich J.E."/>
            <person name="Amses K."/>
            <person name="Simmons R."/>
            <person name="Seto K."/>
            <person name="Myers J."/>
            <person name="Bonds A."/>
            <person name="Quandt C.A."/>
            <person name="Barry K."/>
            <person name="Liu P."/>
            <person name="Grigoriev I."/>
            <person name="Longcore J.E."/>
            <person name="James T.Y."/>
        </authorList>
    </citation>
    <scope>NUCLEOTIDE SEQUENCE</scope>
    <source>
        <strain evidence="11">JEL0379</strain>
    </source>
</reference>
<dbReference type="AlphaFoldDB" id="A0AAD5XPY2"/>
<keyword evidence="6" id="KW-0067">ATP-binding</keyword>
<keyword evidence="8" id="KW-0505">Motor protein</keyword>
<evidence type="ECO:0000256" key="7">
    <source>
        <dbReference type="ARBA" id="ARBA00023017"/>
    </source>
</evidence>
<dbReference type="GO" id="GO:0005874">
    <property type="term" value="C:microtubule"/>
    <property type="evidence" value="ECO:0007669"/>
    <property type="project" value="UniProtKB-KW"/>
</dbReference>
<comment type="subcellular location">
    <subcellularLocation>
        <location evidence="1">Cytoplasm</location>
        <location evidence="1">Cytoskeleton</location>
    </subcellularLocation>
</comment>
<feature type="compositionally biased region" description="Basic and acidic residues" evidence="10">
    <location>
        <begin position="255"/>
        <end position="278"/>
    </location>
</feature>
<keyword evidence="3" id="KW-0963">Cytoplasm</keyword>
<feature type="compositionally biased region" description="Polar residues" evidence="10">
    <location>
        <begin position="351"/>
        <end position="360"/>
    </location>
</feature>
<name>A0AAD5XPY2_9FUNG</name>
<feature type="region of interest" description="Disordered" evidence="10">
    <location>
        <begin position="338"/>
        <end position="382"/>
    </location>
</feature>
<evidence type="ECO:0000256" key="9">
    <source>
        <dbReference type="ARBA" id="ARBA00023212"/>
    </source>
</evidence>
<evidence type="ECO:0000313" key="12">
    <source>
        <dbReference type="Proteomes" id="UP001212152"/>
    </source>
</evidence>
<evidence type="ECO:0000256" key="3">
    <source>
        <dbReference type="ARBA" id="ARBA00022490"/>
    </source>
</evidence>
<sequence length="382" mass="40561">MDISDEENEARAGFYHLASDTAFGNLIRFALDEDADALSHSMVLIVLDWTKPWEFLTTLETWLGVLEREIAKRTQGKQGLSEELQEKYATAALVRDLGYKEEEFDFIQQTLRTICLKYTSIAHAAVKSPYGPGRKPQVVERDNVFVPAGWDSWGKINILRTGFDCAAIANDADLNGNDAHETSPATEIYQSVITVPPVQKLYTSEPVVVAENEQTFLERHQDLLQNATGSPGPSSSSDPSRGAKTPTSPSPAPSDELRPSKIGKSKDPASTSNREKLKSPSSADFPLPASLISSNAVSRAAGAIGANAGAAVGGTGAGGVSATQNEVLANFFQSLLQKKAPAPGPGGAPVGTSSNTSPRSVSVVEARKPGAGVDHNSDEKKA</sequence>
<dbReference type="EMBL" id="JADGJQ010000009">
    <property type="protein sequence ID" value="KAJ3182345.1"/>
    <property type="molecule type" value="Genomic_DNA"/>
</dbReference>
<dbReference type="PANTHER" id="PTHR12688:SF0">
    <property type="entry name" value="DYNEIN LIGHT INTERMEDIATE CHAIN"/>
    <property type="match status" value="1"/>
</dbReference>
<gene>
    <name evidence="11" type="primary">DYNC1LI2</name>
    <name evidence="11" type="ORF">HDU87_008508</name>
</gene>
<keyword evidence="12" id="KW-1185">Reference proteome</keyword>
<protein>
    <submittedName>
        <fullName evidence="11">Cytoplasmic dynein 1 light intermediate chain 2</fullName>
    </submittedName>
</protein>
<dbReference type="GO" id="GO:0045504">
    <property type="term" value="F:dynein heavy chain binding"/>
    <property type="evidence" value="ECO:0007669"/>
    <property type="project" value="TreeGrafter"/>
</dbReference>
<evidence type="ECO:0000256" key="6">
    <source>
        <dbReference type="ARBA" id="ARBA00022840"/>
    </source>
</evidence>
<evidence type="ECO:0000313" key="11">
    <source>
        <dbReference type="EMBL" id="KAJ3182345.1"/>
    </source>
</evidence>
<keyword evidence="4" id="KW-0493">Microtubule</keyword>
<dbReference type="GO" id="GO:0005524">
    <property type="term" value="F:ATP binding"/>
    <property type="evidence" value="ECO:0007669"/>
    <property type="project" value="UniProtKB-KW"/>
</dbReference>
<dbReference type="PANTHER" id="PTHR12688">
    <property type="entry name" value="DYNEIN LIGHT INTERMEDIATE CHAIN"/>
    <property type="match status" value="1"/>
</dbReference>
<dbReference type="GO" id="GO:0005868">
    <property type="term" value="C:cytoplasmic dynein complex"/>
    <property type="evidence" value="ECO:0007669"/>
    <property type="project" value="InterPro"/>
</dbReference>
<dbReference type="InterPro" id="IPR008467">
    <property type="entry name" value="Dynein1_light_intermed_chain"/>
</dbReference>
<keyword evidence="7" id="KW-0243">Dynein</keyword>
<dbReference type="Pfam" id="PF05783">
    <property type="entry name" value="DLIC"/>
    <property type="match status" value="3"/>
</dbReference>
<comment type="caution">
    <text evidence="11">The sequence shown here is derived from an EMBL/GenBank/DDBJ whole genome shotgun (WGS) entry which is preliminary data.</text>
</comment>
<accession>A0AAD5XPY2</accession>
<evidence type="ECO:0000256" key="10">
    <source>
        <dbReference type="SAM" id="MobiDB-lite"/>
    </source>
</evidence>
<dbReference type="GO" id="GO:0007018">
    <property type="term" value="P:microtubule-based movement"/>
    <property type="evidence" value="ECO:0007669"/>
    <property type="project" value="InterPro"/>
</dbReference>
<evidence type="ECO:0000256" key="8">
    <source>
        <dbReference type="ARBA" id="ARBA00023175"/>
    </source>
</evidence>
<feature type="compositionally biased region" description="Low complexity" evidence="10">
    <location>
        <begin position="229"/>
        <end position="247"/>
    </location>
</feature>
<evidence type="ECO:0000256" key="4">
    <source>
        <dbReference type="ARBA" id="ARBA00022701"/>
    </source>
</evidence>
<dbReference type="GO" id="GO:0000226">
    <property type="term" value="P:microtubule cytoskeleton organization"/>
    <property type="evidence" value="ECO:0007669"/>
    <property type="project" value="TreeGrafter"/>
</dbReference>
<dbReference type="Proteomes" id="UP001212152">
    <property type="component" value="Unassembled WGS sequence"/>
</dbReference>
<keyword evidence="9" id="KW-0206">Cytoskeleton</keyword>